<dbReference type="PROSITE" id="PS50240">
    <property type="entry name" value="TRYPSIN_DOM"/>
    <property type="match status" value="1"/>
</dbReference>
<reference evidence="9 10" key="1">
    <citation type="submission" date="2021-04" db="EMBL/GenBank/DDBJ databases">
        <authorList>
            <person name="Bliznina A."/>
        </authorList>
    </citation>
    <scope>NUCLEOTIDE SEQUENCE [LARGE SCALE GENOMIC DNA]</scope>
</reference>
<keyword evidence="3 7" id="KW-0645">Protease</keyword>
<keyword evidence="2" id="KW-0964">Secreted</keyword>
<gene>
    <name evidence="9" type="ORF">OKIOD_LOCUS15019</name>
</gene>
<evidence type="ECO:0000256" key="3">
    <source>
        <dbReference type="ARBA" id="ARBA00022670"/>
    </source>
</evidence>
<evidence type="ECO:0000313" key="10">
    <source>
        <dbReference type="Proteomes" id="UP001158576"/>
    </source>
</evidence>
<organism evidence="9 10">
    <name type="scientific">Oikopleura dioica</name>
    <name type="common">Tunicate</name>
    <dbReference type="NCBI Taxonomy" id="34765"/>
    <lineage>
        <taxon>Eukaryota</taxon>
        <taxon>Metazoa</taxon>
        <taxon>Chordata</taxon>
        <taxon>Tunicata</taxon>
        <taxon>Appendicularia</taxon>
        <taxon>Copelata</taxon>
        <taxon>Oikopleuridae</taxon>
        <taxon>Oikopleura</taxon>
    </lineage>
</organism>
<dbReference type="InterPro" id="IPR043504">
    <property type="entry name" value="Peptidase_S1_PA_chymotrypsin"/>
</dbReference>
<comment type="subcellular location">
    <subcellularLocation>
        <location evidence="1">Secreted</location>
    </subcellularLocation>
</comment>
<dbReference type="Proteomes" id="UP001158576">
    <property type="component" value="Chromosome 2"/>
</dbReference>
<evidence type="ECO:0000256" key="2">
    <source>
        <dbReference type="ARBA" id="ARBA00022525"/>
    </source>
</evidence>
<sequence>MKLSQFFLATQVAAHYEKRYEAFVPAVRAQRAETCESKVEDTKNEFPIDNGYWNCPKLGQQVANIWCFPRCNDGFIKTWKTKPGRIAPKFVARCQKSPKIVKKNLPAGTSLSCAPRPPHMCEVKADTITIEDGGLVLKNIVNPRRAMFNVVCEDGEIKGAVLSKKNRRGVEAGDNAWPWIAHLSLQDEENDAWWYSCGGSVIANRWVMSAAHCCEGIQTIYARFGDLHRSAWDSNEYELQATAWFNHPEYGSRVADGNSQNNDVCLIKFNNDIIASDPDNQVRPACLPKADKEHGAGCWVAGWGTTSSGGSSSATLLSVGVNILSAEYCVANSYFSSLQADDICASKPDIDGDGKTDPGSDACQGDSGGPLVCPVDGKATLMGVVSRGQGCAWEGWPGLYTSAFTTDSWVRQTVAAHGL</sequence>
<evidence type="ECO:0000313" key="9">
    <source>
        <dbReference type="EMBL" id="CAG5111989.1"/>
    </source>
</evidence>
<dbReference type="Pfam" id="PF00089">
    <property type="entry name" value="Trypsin"/>
    <property type="match status" value="1"/>
</dbReference>
<dbReference type="InterPro" id="IPR009003">
    <property type="entry name" value="Peptidase_S1_PA"/>
</dbReference>
<evidence type="ECO:0000259" key="8">
    <source>
        <dbReference type="PROSITE" id="PS50240"/>
    </source>
</evidence>
<dbReference type="SUPFAM" id="SSF50494">
    <property type="entry name" value="Trypsin-like serine proteases"/>
    <property type="match status" value="1"/>
</dbReference>
<dbReference type="PANTHER" id="PTHR24264">
    <property type="entry name" value="TRYPSIN-RELATED"/>
    <property type="match status" value="1"/>
</dbReference>
<dbReference type="PROSITE" id="PS00135">
    <property type="entry name" value="TRYPSIN_SER"/>
    <property type="match status" value="1"/>
</dbReference>
<dbReference type="PROSITE" id="PS00134">
    <property type="entry name" value="TRYPSIN_HIS"/>
    <property type="match status" value="1"/>
</dbReference>
<dbReference type="InterPro" id="IPR050127">
    <property type="entry name" value="Serine_Proteases_S1"/>
</dbReference>
<protein>
    <submittedName>
        <fullName evidence="9">Oidioi.mRNA.OKI2018_I69.chr2.g6254.t1.cds</fullName>
    </submittedName>
</protein>
<dbReference type="InterPro" id="IPR018114">
    <property type="entry name" value="TRYPSIN_HIS"/>
</dbReference>
<feature type="domain" description="Peptidase S1" evidence="8">
    <location>
        <begin position="157"/>
        <end position="415"/>
    </location>
</feature>
<accession>A0ABN7T628</accession>
<name>A0ABN7T628_OIKDI</name>
<dbReference type="PRINTS" id="PR00722">
    <property type="entry name" value="CHYMOTRYPSIN"/>
</dbReference>
<evidence type="ECO:0000256" key="4">
    <source>
        <dbReference type="ARBA" id="ARBA00022801"/>
    </source>
</evidence>
<dbReference type="SMART" id="SM00020">
    <property type="entry name" value="Tryp_SPc"/>
    <property type="match status" value="1"/>
</dbReference>
<dbReference type="InterPro" id="IPR001314">
    <property type="entry name" value="Peptidase_S1A"/>
</dbReference>
<evidence type="ECO:0000256" key="5">
    <source>
        <dbReference type="ARBA" id="ARBA00022825"/>
    </source>
</evidence>
<dbReference type="PANTHER" id="PTHR24264:SF65">
    <property type="entry name" value="SRCR DOMAIN-CONTAINING PROTEIN"/>
    <property type="match status" value="1"/>
</dbReference>
<dbReference type="CDD" id="cd00190">
    <property type="entry name" value="Tryp_SPc"/>
    <property type="match status" value="1"/>
</dbReference>
<dbReference type="InterPro" id="IPR001254">
    <property type="entry name" value="Trypsin_dom"/>
</dbReference>
<dbReference type="InterPro" id="IPR033116">
    <property type="entry name" value="TRYPSIN_SER"/>
</dbReference>
<keyword evidence="5 7" id="KW-0720">Serine protease</keyword>
<dbReference type="Gene3D" id="2.40.10.10">
    <property type="entry name" value="Trypsin-like serine proteases"/>
    <property type="match status" value="1"/>
</dbReference>
<dbReference type="EMBL" id="OU015567">
    <property type="protein sequence ID" value="CAG5111989.1"/>
    <property type="molecule type" value="Genomic_DNA"/>
</dbReference>
<keyword evidence="6" id="KW-1015">Disulfide bond</keyword>
<keyword evidence="10" id="KW-1185">Reference proteome</keyword>
<evidence type="ECO:0000256" key="7">
    <source>
        <dbReference type="RuleBase" id="RU363034"/>
    </source>
</evidence>
<evidence type="ECO:0000256" key="1">
    <source>
        <dbReference type="ARBA" id="ARBA00004613"/>
    </source>
</evidence>
<evidence type="ECO:0000256" key="6">
    <source>
        <dbReference type="ARBA" id="ARBA00023157"/>
    </source>
</evidence>
<proteinExistence type="predicted"/>
<keyword evidence="4 7" id="KW-0378">Hydrolase</keyword>